<feature type="compositionally biased region" description="Basic and acidic residues" evidence="1">
    <location>
        <begin position="53"/>
        <end position="66"/>
    </location>
</feature>
<dbReference type="Proteomes" id="UP000078540">
    <property type="component" value="Unassembled WGS sequence"/>
</dbReference>
<evidence type="ECO:0000256" key="1">
    <source>
        <dbReference type="SAM" id="MobiDB-lite"/>
    </source>
</evidence>
<protein>
    <submittedName>
        <fullName evidence="2">Uncharacterized protein</fullName>
    </submittedName>
</protein>
<reference evidence="2 3" key="1">
    <citation type="submission" date="2015-09" db="EMBL/GenBank/DDBJ databases">
        <title>Atta colombica WGS genome.</title>
        <authorList>
            <person name="Nygaard S."/>
            <person name="Hu H."/>
            <person name="Boomsma J."/>
            <person name="Zhang G."/>
        </authorList>
    </citation>
    <scope>NUCLEOTIDE SEQUENCE [LARGE SCALE GENOMIC DNA]</scope>
    <source>
        <strain evidence="2">Treedump-2</strain>
        <tissue evidence="2">Whole body</tissue>
    </source>
</reference>
<feature type="region of interest" description="Disordered" evidence="1">
    <location>
        <begin position="53"/>
        <end position="83"/>
    </location>
</feature>
<dbReference type="AlphaFoldDB" id="A0A195BN90"/>
<dbReference type="EMBL" id="KQ976438">
    <property type="protein sequence ID" value="KYM86827.1"/>
    <property type="molecule type" value="Genomic_DNA"/>
</dbReference>
<evidence type="ECO:0000313" key="3">
    <source>
        <dbReference type="Proteomes" id="UP000078540"/>
    </source>
</evidence>
<name>A0A195BN90_9HYME</name>
<proteinExistence type="predicted"/>
<keyword evidence="3" id="KW-1185">Reference proteome</keyword>
<evidence type="ECO:0000313" key="2">
    <source>
        <dbReference type="EMBL" id="KYM86827.1"/>
    </source>
</evidence>
<sequence length="114" mass="13323">MASSHQCSAPDMAKKNSRRKRTSPFRSETLEFPPLFFLTNFRNLFGEAEKERERIPYTKTRQEKSFRPFLRGGKKRTEPDGMSHRQLSVLSFDKLRALGRFGVGFHTAQRPNYP</sequence>
<organism evidence="2 3">
    <name type="scientific">Atta colombica</name>
    <dbReference type="NCBI Taxonomy" id="520822"/>
    <lineage>
        <taxon>Eukaryota</taxon>
        <taxon>Metazoa</taxon>
        <taxon>Ecdysozoa</taxon>
        <taxon>Arthropoda</taxon>
        <taxon>Hexapoda</taxon>
        <taxon>Insecta</taxon>
        <taxon>Pterygota</taxon>
        <taxon>Neoptera</taxon>
        <taxon>Endopterygota</taxon>
        <taxon>Hymenoptera</taxon>
        <taxon>Apocrita</taxon>
        <taxon>Aculeata</taxon>
        <taxon>Formicoidea</taxon>
        <taxon>Formicidae</taxon>
        <taxon>Myrmicinae</taxon>
        <taxon>Atta</taxon>
    </lineage>
</organism>
<feature type="region of interest" description="Disordered" evidence="1">
    <location>
        <begin position="1"/>
        <end position="26"/>
    </location>
</feature>
<accession>A0A195BN90</accession>
<gene>
    <name evidence="2" type="ORF">ALC53_03750</name>
</gene>